<evidence type="ECO:0000256" key="4">
    <source>
        <dbReference type="ARBA" id="ARBA00022825"/>
    </source>
</evidence>
<dbReference type="InterPro" id="IPR001314">
    <property type="entry name" value="Peptidase_S1A"/>
</dbReference>
<keyword evidence="7" id="KW-1185">Reference proteome</keyword>
<reference evidence="8" key="1">
    <citation type="submission" date="2025-08" db="UniProtKB">
        <authorList>
            <consortium name="RefSeq"/>
        </authorList>
    </citation>
    <scope>IDENTIFICATION</scope>
</reference>
<evidence type="ECO:0000256" key="5">
    <source>
        <dbReference type="ARBA" id="ARBA00023157"/>
    </source>
</evidence>
<dbReference type="SUPFAM" id="SSF50494">
    <property type="entry name" value="Trypsin-like serine proteases"/>
    <property type="match status" value="2"/>
</dbReference>
<name>A0AAJ6YCN6_9HYME</name>
<accession>A0AAJ6YCN6</accession>
<dbReference type="InterPro" id="IPR001254">
    <property type="entry name" value="Trypsin_dom"/>
</dbReference>
<keyword evidence="3" id="KW-0378">Hydrolase</keyword>
<dbReference type="PANTHER" id="PTHR24276:SF94">
    <property type="entry name" value="AT20289P-RELATED"/>
    <property type="match status" value="1"/>
</dbReference>
<evidence type="ECO:0000313" key="8">
    <source>
        <dbReference type="RefSeq" id="XP_011495580.1"/>
    </source>
</evidence>
<dbReference type="GeneID" id="105360385"/>
<comment type="similarity">
    <text evidence="1">Belongs to the peptidase S1 family.</text>
</comment>
<evidence type="ECO:0000313" key="7">
    <source>
        <dbReference type="Proteomes" id="UP000695007"/>
    </source>
</evidence>
<evidence type="ECO:0000256" key="2">
    <source>
        <dbReference type="ARBA" id="ARBA00022670"/>
    </source>
</evidence>
<keyword evidence="5" id="KW-1015">Disulfide bond</keyword>
<dbReference type="PANTHER" id="PTHR24276">
    <property type="entry name" value="POLYSERASE-RELATED"/>
    <property type="match status" value="1"/>
</dbReference>
<feature type="domain" description="Peptidase S1" evidence="6">
    <location>
        <begin position="1"/>
        <end position="185"/>
    </location>
</feature>
<evidence type="ECO:0000256" key="3">
    <source>
        <dbReference type="ARBA" id="ARBA00022801"/>
    </source>
</evidence>
<sequence length="468" mass="53140">MLGPNVRMARDREFPFIVALKHINLENPIPNRDHICTAALISRIHVLTAAQCLNNREANETLVLYGTNILIYGVTYSIQWWITYNNWALRGNRNIINLDNDVAVIKLTQEIEGDFEPATLISATNAEMMGQLVQLAGWGTSDRRVLSLNLLTDVAVVVSNAQCEAHISQGDYGGPVLYMNKIIGINKKILPVARREYNHLKINVHTSIQCNFPTVNALIGVEVRSAHVREFPFLVAFKHINVINPHATRDHICTGSLISRSHVLSAEQCIRNRNKNETAILHGTNSLSSCVQYSIEWWITFGEWSNYRNRQVEYDNNDISITKLTHDVQGILQTAILSTVPFVNLVDKSVRFAAWGVNNRRMMSRTILTATARTITNSACEHKISQLTGLRHEITNNYFCTHNSPFTLLKRGDFGGPVLYFNNIIGINKEILPQIANEYNHHKVNVHTSINYYREFIADVTAIFFEWF</sequence>
<dbReference type="KEGG" id="csol:105360385"/>
<dbReference type="PROSITE" id="PS50240">
    <property type="entry name" value="TRYPSIN_DOM"/>
    <property type="match status" value="2"/>
</dbReference>
<feature type="domain" description="Peptidase S1" evidence="6">
    <location>
        <begin position="218"/>
        <end position="468"/>
    </location>
</feature>
<protein>
    <submittedName>
        <fullName evidence="8">Uncharacterized protein LOC105360385</fullName>
    </submittedName>
</protein>
<dbReference type="Gene3D" id="2.40.10.10">
    <property type="entry name" value="Trypsin-like serine proteases"/>
    <property type="match status" value="2"/>
</dbReference>
<evidence type="ECO:0000256" key="1">
    <source>
        <dbReference type="ARBA" id="ARBA00007664"/>
    </source>
</evidence>
<evidence type="ECO:0000259" key="6">
    <source>
        <dbReference type="PROSITE" id="PS50240"/>
    </source>
</evidence>
<dbReference type="Proteomes" id="UP000695007">
    <property type="component" value="Unplaced"/>
</dbReference>
<organism evidence="7 8">
    <name type="scientific">Ceratosolen solmsi marchali</name>
    <dbReference type="NCBI Taxonomy" id="326594"/>
    <lineage>
        <taxon>Eukaryota</taxon>
        <taxon>Metazoa</taxon>
        <taxon>Ecdysozoa</taxon>
        <taxon>Arthropoda</taxon>
        <taxon>Hexapoda</taxon>
        <taxon>Insecta</taxon>
        <taxon>Pterygota</taxon>
        <taxon>Neoptera</taxon>
        <taxon>Endopterygota</taxon>
        <taxon>Hymenoptera</taxon>
        <taxon>Apocrita</taxon>
        <taxon>Proctotrupomorpha</taxon>
        <taxon>Chalcidoidea</taxon>
        <taxon>Agaonidae</taxon>
        <taxon>Agaoninae</taxon>
        <taxon>Ceratosolen</taxon>
    </lineage>
</organism>
<dbReference type="SMART" id="SM00020">
    <property type="entry name" value="Tryp_SPc"/>
    <property type="match status" value="1"/>
</dbReference>
<dbReference type="Pfam" id="PF00089">
    <property type="entry name" value="Trypsin"/>
    <property type="match status" value="2"/>
</dbReference>
<dbReference type="InterPro" id="IPR009003">
    <property type="entry name" value="Peptidase_S1_PA"/>
</dbReference>
<dbReference type="InterPro" id="IPR050430">
    <property type="entry name" value="Peptidase_S1"/>
</dbReference>
<keyword evidence="4" id="KW-0720">Serine protease</keyword>
<keyword evidence="2" id="KW-0645">Protease</keyword>
<dbReference type="AlphaFoldDB" id="A0AAJ6YCN6"/>
<proteinExistence type="inferred from homology"/>
<dbReference type="GO" id="GO:0006508">
    <property type="term" value="P:proteolysis"/>
    <property type="evidence" value="ECO:0007669"/>
    <property type="project" value="UniProtKB-KW"/>
</dbReference>
<dbReference type="GO" id="GO:0004252">
    <property type="term" value="F:serine-type endopeptidase activity"/>
    <property type="evidence" value="ECO:0007669"/>
    <property type="project" value="InterPro"/>
</dbReference>
<gene>
    <name evidence="8" type="primary">LOC105360385</name>
</gene>
<dbReference type="RefSeq" id="XP_011495580.1">
    <property type="nucleotide sequence ID" value="XM_011497278.1"/>
</dbReference>
<dbReference type="InterPro" id="IPR043504">
    <property type="entry name" value="Peptidase_S1_PA_chymotrypsin"/>
</dbReference>
<dbReference type="PRINTS" id="PR00722">
    <property type="entry name" value="CHYMOTRYPSIN"/>
</dbReference>